<dbReference type="InterPro" id="IPR056747">
    <property type="entry name" value="VPS13-like_M"/>
</dbReference>
<comment type="caution">
    <text evidence="10">The sequence shown here is derived from an EMBL/GenBank/DDBJ whole genome shotgun (WGS) entry which is preliminary data.</text>
</comment>
<feature type="region of interest" description="Disordered" evidence="5">
    <location>
        <begin position="1506"/>
        <end position="1529"/>
    </location>
</feature>
<dbReference type="Pfam" id="PF12624">
    <property type="entry name" value="VPS13_N"/>
    <property type="match status" value="1"/>
</dbReference>
<name>A0AAV5RXH6_MAUHU</name>
<feature type="region of interest" description="Disordered" evidence="5">
    <location>
        <begin position="1428"/>
        <end position="1455"/>
    </location>
</feature>
<evidence type="ECO:0000259" key="6">
    <source>
        <dbReference type="Pfam" id="PF12624"/>
    </source>
</evidence>
<feature type="compositionally biased region" description="Basic and acidic residues" evidence="5">
    <location>
        <begin position="1431"/>
        <end position="1444"/>
    </location>
</feature>
<dbReference type="Pfam" id="PF25037">
    <property type="entry name" value="VPS13_C"/>
    <property type="match status" value="1"/>
</dbReference>
<dbReference type="InterPro" id="IPR017148">
    <property type="entry name" value="VPS13_fungi"/>
</dbReference>
<dbReference type="PANTHER" id="PTHR16166:SF93">
    <property type="entry name" value="INTERMEMBRANE LIPID TRANSFER PROTEIN VPS13"/>
    <property type="match status" value="1"/>
</dbReference>
<gene>
    <name evidence="10" type="ORF">DAKH74_027360</name>
</gene>
<comment type="similarity">
    <text evidence="1 4">Belongs to the VPS13 family.</text>
</comment>
<dbReference type="InterPro" id="IPR026854">
    <property type="entry name" value="VPS13_N"/>
</dbReference>
<dbReference type="Pfam" id="PF25036">
    <property type="entry name" value="VPS13_VAB"/>
    <property type="match status" value="1"/>
</dbReference>
<organism evidence="10 11">
    <name type="scientific">Maudiozyma humilis</name>
    <name type="common">Sour dough yeast</name>
    <name type="synonym">Kazachstania humilis</name>
    <dbReference type="NCBI Taxonomy" id="51915"/>
    <lineage>
        <taxon>Eukaryota</taxon>
        <taxon>Fungi</taxon>
        <taxon>Dikarya</taxon>
        <taxon>Ascomycota</taxon>
        <taxon>Saccharomycotina</taxon>
        <taxon>Saccharomycetes</taxon>
        <taxon>Saccharomycetales</taxon>
        <taxon>Saccharomycetaceae</taxon>
        <taxon>Maudiozyma</taxon>
    </lineage>
</organism>
<dbReference type="PIRSF" id="PIRSF037235">
    <property type="entry name" value="VPS13_fungi"/>
    <property type="match status" value="1"/>
</dbReference>
<dbReference type="PANTHER" id="PTHR16166">
    <property type="entry name" value="VACUOLAR PROTEIN SORTING-ASSOCIATED PROTEIN VPS13"/>
    <property type="match status" value="1"/>
</dbReference>
<feature type="region of interest" description="Disordered" evidence="5">
    <location>
        <begin position="2747"/>
        <end position="2766"/>
    </location>
</feature>
<dbReference type="GO" id="GO:0045324">
    <property type="term" value="P:late endosome to vacuole transport"/>
    <property type="evidence" value="ECO:0007669"/>
    <property type="project" value="UniProtKB-UniRule"/>
</dbReference>
<dbReference type="Proteomes" id="UP001377567">
    <property type="component" value="Unassembled WGS sequence"/>
</dbReference>
<feature type="domain" description="Vacuolar protein sorting-associated protein 13 VPS13 adaptor binding" evidence="8">
    <location>
        <begin position="1885"/>
        <end position="2460"/>
    </location>
</feature>
<dbReference type="InterPro" id="IPR009543">
    <property type="entry name" value="VPS13_VAB"/>
</dbReference>
<evidence type="ECO:0000256" key="2">
    <source>
        <dbReference type="ARBA" id="ARBA00022448"/>
    </source>
</evidence>
<evidence type="ECO:0000259" key="7">
    <source>
        <dbReference type="Pfam" id="PF25033"/>
    </source>
</evidence>
<feature type="domain" description="Intermembrane lipid transfer protein VPS13-like C-terminal" evidence="9">
    <location>
        <begin position="3010"/>
        <end position="3114"/>
    </location>
</feature>
<protein>
    <recommendedName>
        <fullName evidence="4">Vacuolar protein sorting-associated protein</fullName>
    </recommendedName>
</protein>
<feature type="region of interest" description="Disordered" evidence="5">
    <location>
        <begin position="418"/>
        <end position="447"/>
    </location>
</feature>
<keyword evidence="11" id="KW-1185">Reference proteome</keyword>
<evidence type="ECO:0000259" key="8">
    <source>
        <dbReference type="Pfam" id="PF25036"/>
    </source>
</evidence>
<evidence type="ECO:0000313" key="11">
    <source>
        <dbReference type="Proteomes" id="UP001377567"/>
    </source>
</evidence>
<dbReference type="InterPro" id="IPR026847">
    <property type="entry name" value="VPS13"/>
</dbReference>
<dbReference type="GO" id="GO:0006869">
    <property type="term" value="P:lipid transport"/>
    <property type="evidence" value="ECO:0007669"/>
    <property type="project" value="UniProtKB-KW"/>
</dbReference>
<feature type="compositionally biased region" description="Polar residues" evidence="5">
    <location>
        <begin position="1507"/>
        <end position="1518"/>
    </location>
</feature>
<keyword evidence="4" id="KW-0333">Golgi apparatus</keyword>
<evidence type="ECO:0000256" key="4">
    <source>
        <dbReference type="PIRNR" id="PIRNR037235"/>
    </source>
</evidence>
<sequence length="3140" mass="356003">MLESLAATLLNRLLGSYVQNFDPDQLKVGIWSGDVQLKNLALRKDCLDSLNLPVDVKYGVLGDLVLNVPWSNLKNKPVNIIIQDCYLLCEPRDVGSFDSVEAQERETRLKLKQLMEWELSNKAKKNQALSTTTDDSNNESFMQSLITKVIDNLQIKIKDIHIRYEDRECVFSKVPSSIGFSLHELSGVSTDDDWTPKFIETTQELTHKLLTLDALSIYWNTKMPSVEEIDISSPAMFLESFKTFGGAHKSQYQYLLKPVSGTGKLSINKLGTTEINPHIDLELLCNQFGLELDDEQYSGFLHFLSIIQLQKISQKFKKVRPTISVSEDPKLWFKYIGSCVLSEVREKNEMWTWEHIKKTADQRREYIKLWIEKLASGDIDKKLTDEAKENRFVALEKSLPFEQLILFRTVANRKYMEEKLNSKESTPAPAKNPVNEDKNGSKQGTWMSSWWGANDSTNAEEESLILTEEQKKELYEAIEFNDQLQNNLQDSHVDKHLTKMRVTGILEKGFLVLRHREHNARLGTMTFKNCNLEYSGRETSSLTNFKLQEFRVEDGSPNSVFKDIICPKESTESNSNNGNPLFQVLYESNPLDGLADSRVDLRLLGTTVFYHIHFISEVLKFFKSQSDQSDSITTIINAASSTVEGWTNQTRMGIESLLDEHKTIDLQLDLQAPLIIIPLDPYSWKTPCCVIDAGHMSIVSELVSKAKIEEIKEMSPSAYDQIDGSEINRLMFDRFVVKSQNTQILIGSDITATLDNLKKSSIGNQFYILEKMQLDIIVDISILPKALKLPRFRVTGHLPNLLMAFSDYQYKVFLELTRNIMPVTDDVGTNSYYYGMKAQTSDSEQRYEQQRLKTNVEYLNSLTQLEIDQKFLDIHFEVDNAQFSLFECVDKATMESRKLFDLVFAQYKFTFEKMAKQMNVDMNVLSMEVKDHIVETKFEEFRTLITSVTQNVTNEVLSLKYQRVQRIVNHQNSLIEVYDQDAFINATRMKLVLTPKSILSLMNYMVLTFTDPNAPEMPADALRHNQEDREDAPQKFNIKFKYGGLDIILNDDSMKLASFCLSSGEYNLLLLPESMKFKMNFDGLELIDEVNEGCDKDSVFRKLISMNNQDLIELSYEKFDATTKEVNFDSELSLTTGSMFINFNKESIRRILEFFKKFQKMKTYFDGIRQAAYNQAPSLSVVNNMKVNVSVRAPIVQFPRLSTHSQEKYDSIKFYLGEIFVSNEFVEASPSTVLNRINLGLREGQISSSFVIDDGDLQNLYLAEKMSINFDIDHNSLGNDESPVFKVRGKLDPLSLGVTELQLGYLFDIVNILEATFILPDEEILTSSGSIKDVEDSNNGTADMEPQDKKIVGQSSHVDLKDENLNTYNSIDFKFNAPSISLTLYDKTDEDQDVNDKSLTTISIHDMSSGIIVRTDGSSCGDASVGSFSVKDTRHDKDNKHPELIQKSNSENNQFSASVTRTLTSKGLLTNISSTIQSPRIILAMDHIFAVKRLYNSFMASRKSIKHSSSNAPNSHISETAEPESNDNSQQNVWQYSLNIVDTAIILLADPAELNSEAVVFSIDQFLYTEQNLTSVSANNIGMFLSRINDLENNKIRLIDDFSSSLTIDRRNTTAERLLTKIHASVEPLVMRISLRDIRLAMMIFNKAISLMDLNKITSAIESSNETEETRGIFSKEFEKRLKQYVPSLNSENSVSSEIVVRKDSITLPNVILRAENLDADFGGFRVILLGDVHEMPIIDAQISEFIIRADDWSTSLNSATQLQVKINAFNYSRSSWEPLVEAVPITISLRKGVDNNSSIIFDVETTKNTEITLSSRTIAMLASIPKSLTGEVHLVPRGSKKPYNLINDTGLDLDVWVSNPADKEQRDRLVHLKANSSLPWEFEDWKSIREHLDTDNTKSVLGVCVSGEQYTNSITLDATFEGELLHVLHPAVNNVHNRLICELKCNDDNVKDITFRSTLLLENITGVPLNFKVIKLSDNKEVEFSIDPSSSKSVPVEYAYASNIYVQPVTEKEYNWSSNPIVWKHLLDQPFSLDCNIHDSSLNEKIFFEISAKYDAREPLAKIYPHMKITISPSLIIENLLPCDIQFCIFSKQEEMKKKRILDSSKKMTVYDVSLDEFLLLSVQPLEDDVMMSKSTIINTPKNSQLEPESVLTLKYPSGQQLQANIKYHSIERSRAKIIKIYSPYIIMNCTDRDLYMEGSFGNIMQSKVLNDNDTRYTSPRMFSFDVAEDKNNRARVRFRESNWSTPLSLDAVGQSFDVTMGVLDKALECNLGVSIAEGTGKFGLSKIVNISPRYIVKNELNFPVSLCETGSINVIDIEANGSIPLYNLRNIINKQLSVRRLGSNAEWTAPFFIKDIGLTYLKLMQENGSHMLLKLEVSLDQATIFVRIKDGQNLWPYSIRNFSDQEFIFCQRDPAIVDEYYDVEPEEEKYKNEYKPLYYKVPPKSVMPYAWDYPTARQKKIILIVRGRKREIQLAEIGTQKPMRIPARVANEESATVDLNVIADGPTQALLISNYDPSSSLYKLKDVPVGSNRSSIDARRSDPSLSGSPDLYEEENQDKHVLQNITVRIAGCGISLINKKLRELAYVSIKGLELNYKDSDLYQTLGWKIKWLQVDNQTFGSVYQSVLYPTTIPKSVEDLDAHPIFSGSISKVKDDSFGLPYFKHLTFLLQEFSIQLDEDWVYAMIDYMKFPGSPLAADNSNDKLKQFNTLPKVEELSFANDVYFEMFHIQPTILHLSFVSSEDTKADNVGGSNENDEQDEYKNNDDMGQSTSMFLLHVLTMTVGNVNDAPIKLNALFLDNMRVPLPLLMQSVKTHYSQQFFYQIHMILGSADFLGNPVGLFNTISSGVWDLFYEPYQGYLLNDRPQDIGLFMAKGGLSFAKKTVFGISDSMGKMSGSMAKGLSVTQDADFQATRKLQQRMNANSRNVFSTSAQSFASTLGSGFAGIALDPLKGAQREGSSGFFKGLGKGLIGLPTKTAIGFLDLTNNLSQGVKSSTTIMQHQLNNQPLRLPRFVDHDQIIRTYDLRAAQGQYWLKSANGGLFQDDHYLAHTVLPGKELSVVISMERIAEIRLATQEVMWGIVYKAIQGITLERGGIRIKLKTQSEYFIPIADAQEKRAVYKSIAVAVTDYNRFCEAVL</sequence>
<accession>A0AAV5RXH6</accession>
<reference evidence="10 11" key="1">
    <citation type="journal article" date="2023" name="Elife">
        <title>Identification of key yeast species and microbe-microbe interactions impacting larval growth of Drosophila in the wild.</title>
        <authorList>
            <person name="Mure A."/>
            <person name="Sugiura Y."/>
            <person name="Maeda R."/>
            <person name="Honda K."/>
            <person name="Sakurai N."/>
            <person name="Takahashi Y."/>
            <person name="Watada M."/>
            <person name="Katoh T."/>
            <person name="Gotoh A."/>
            <person name="Gotoh Y."/>
            <person name="Taniguchi I."/>
            <person name="Nakamura K."/>
            <person name="Hayashi T."/>
            <person name="Katayama T."/>
            <person name="Uemura T."/>
            <person name="Hattori Y."/>
        </authorList>
    </citation>
    <scope>NUCLEOTIDE SEQUENCE [LARGE SCALE GENOMIC DNA]</scope>
    <source>
        <strain evidence="10 11">KH-74</strain>
    </source>
</reference>
<evidence type="ECO:0000259" key="9">
    <source>
        <dbReference type="Pfam" id="PF25037"/>
    </source>
</evidence>
<proteinExistence type="inferred from homology"/>
<dbReference type="GO" id="GO:0007005">
    <property type="term" value="P:mitochondrion organization"/>
    <property type="evidence" value="ECO:0007669"/>
    <property type="project" value="TreeGrafter"/>
</dbReference>
<keyword evidence="2 4" id="KW-0813">Transport</keyword>
<dbReference type="InterPro" id="IPR056748">
    <property type="entry name" value="VPS13-like_C"/>
</dbReference>
<feature type="region of interest" description="Disordered" evidence="5">
    <location>
        <begin position="2532"/>
        <end position="2554"/>
    </location>
</feature>
<dbReference type="EMBL" id="BTGD01000006">
    <property type="protein sequence ID" value="GMM56120.1"/>
    <property type="molecule type" value="Genomic_DNA"/>
</dbReference>
<feature type="domain" description="VPS13-like middle region" evidence="7">
    <location>
        <begin position="1119"/>
        <end position="1818"/>
    </location>
</feature>
<evidence type="ECO:0000256" key="3">
    <source>
        <dbReference type="ARBA" id="ARBA00023055"/>
    </source>
</evidence>
<feature type="compositionally biased region" description="Polar residues" evidence="5">
    <location>
        <begin position="1446"/>
        <end position="1455"/>
    </location>
</feature>
<comment type="function">
    <text evidence="4">Mediates the transfer of lipids between membranes at organelle contact sites. May play a role in mitochondrial lipid homeostasis.</text>
</comment>
<feature type="domain" description="Chorein N-terminal" evidence="6">
    <location>
        <begin position="1"/>
        <end position="1060"/>
    </location>
</feature>
<keyword evidence="3 4" id="KW-0445">Lipid transport</keyword>
<evidence type="ECO:0000256" key="1">
    <source>
        <dbReference type="ARBA" id="ARBA00006545"/>
    </source>
</evidence>
<evidence type="ECO:0000313" key="10">
    <source>
        <dbReference type="EMBL" id="GMM56120.1"/>
    </source>
</evidence>
<dbReference type="GO" id="GO:0045053">
    <property type="term" value="P:protein retention in Golgi apparatus"/>
    <property type="evidence" value="ECO:0007669"/>
    <property type="project" value="UniProtKB-UniRule"/>
</dbReference>
<evidence type="ECO:0000256" key="5">
    <source>
        <dbReference type="SAM" id="MobiDB-lite"/>
    </source>
</evidence>
<dbReference type="GO" id="GO:0005794">
    <property type="term" value="C:Golgi apparatus"/>
    <property type="evidence" value="ECO:0007669"/>
    <property type="project" value="UniProtKB-UniRule"/>
</dbReference>
<dbReference type="GO" id="GO:0006623">
    <property type="term" value="P:protein targeting to vacuole"/>
    <property type="evidence" value="ECO:0007669"/>
    <property type="project" value="TreeGrafter"/>
</dbReference>
<dbReference type="Pfam" id="PF25033">
    <property type="entry name" value="VPS13_M"/>
    <property type="match status" value="1"/>
</dbReference>